<name>A0A3U6WN14_SALET</name>
<dbReference type="InterPro" id="IPR032359">
    <property type="entry name" value="KwaB-like"/>
</dbReference>
<protein>
    <submittedName>
        <fullName evidence="1">DUF4868 domain-containing protein</fullName>
    </submittedName>
</protein>
<dbReference type="AlphaFoldDB" id="A0A3U6WN14"/>
<reference evidence="1" key="1">
    <citation type="journal article" date="2018" name="Genome Biol.">
        <title>SKESA: strategic k-mer extension for scrupulous assemblies.</title>
        <authorList>
            <person name="Souvorov A."/>
            <person name="Agarwala R."/>
            <person name="Lipman D.J."/>
        </authorList>
    </citation>
    <scope>NUCLEOTIDE SEQUENCE</scope>
    <source>
        <strain evidence="1">Salmonella enterica</strain>
    </source>
</reference>
<evidence type="ECO:0000313" key="2">
    <source>
        <dbReference type="EMBL" id="HAB5502619.1"/>
    </source>
</evidence>
<evidence type="ECO:0000313" key="1">
    <source>
        <dbReference type="EMBL" id="HAB4635223.1"/>
    </source>
</evidence>
<accession>A0A3U6WN14</accession>
<comment type="caution">
    <text evidence="1">The sequence shown here is derived from an EMBL/GenBank/DDBJ whole genome shotgun (WGS) entry which is preliminary data.</text>
</comment>
<proteinExistence type="predicted"/>
<sequence>MALFALMDSNVATKILRIELDSNASSMINTIFNDQKLHFESHHSTVINFYAGYTPSYSECFKLSNFNESAALIDAVTRNTAIPVWDPKVIDVNHIKALFVGIASPQNNNLIAIQTFNKKQILDTSKSFVMKLIGSANTFSKADNVGFNLDDKLVAIINGSDIFFRSFFKLRSIFDMSNYFAEATDQEVNDFAMHSVFEVPLGFKLDTVADTVIRTKVTLINKSGTLNNQTISKLKRAAKKINFPLQTNLVSGVEKIVMPQEKKAIKALLDFLDEDIFTSEITQTIYKSNSKRKYS</sequence>
<organism evidence="1">
    <name type="scientific">Salmonella enterica I</name>
    <dbReference type="NCBI Taxonomy" id="59201"/>
    <lineage>
        <taxon>Bacteria</taxon>
        <taxon>Pseudomonadati</taxon>
        <taxon>Pseudomonadota</taxon>
        <taxon>Gammaproteobacteria</taxon>
        <taxon>Enterobacterales</taxon>
        <taxon>Enterobacteriaceae</taxon>
        <taxon>Salmonella</taxon>
    </lineage>
</organism>
<gene>
    <name evidence="2" type="ORF">GBW64_16450</name>
    <name evidence="1" type="ORF">GBZ60_16465</name>
</gene>
<dbReference type="EMBL" id="DAAHCA010000010">
    <property type="protein sequence ID" value="HAB5502619.1"/>
    <property type="molecule type" value="Genomic_DNA"/>
</dbReference>
<dbReference type="RefSeq" id="WP_064001139.1">
    <property type="nucleotide sequence ID" value="NZ_JBHEYK010000015.1"/>
</dbReference>
<dbReference type="Pfam" id="PF16162">
    <property type="entry name" value="KwaB"/>
    <property type="match status" value="1"/>
</dbReference>
<reference evidence="1" key="2">
    <citation type="submission" date="2019-10" db="EMBL/GenBank/DDBJ databases">
        <authorList>
            <consortium name="NCBI Pathogen Detection Project"/>
        </authorList>
    </citation>
    <scope>NUCLEOTIDE SEQUENCE</scope>
    <source>
        <strain evidence="1">Salmonella enterica</strain>
    </source>
</reference>
<dbReference type="EMBL" id="DAAGUQ010000011">
    <property type="protein sequence ID" value="HAB4635223.1"/>
    <property type="molecule type" value="Genomic_DNA"/>
</dbReference>